<dbReference type="OrthoDB" id="8023715at2759"/>
<sequence length="648" mass="72992">MIKRSIIFLTLWAISDAYISRMAVNRMRAPVAFRPGVVLQRPVPQRIMSATRRAPYILYRNPPHRFATKHINASPNRNIYNLWKTTRQPIPVATPEYEYVRAAPSPVIHPDGTGAIHTIPAPNLSLSEKPIVVADAAESSGANESSERPKPTYEVTEKYADQPIYQANPKVEKPVGFSKASALSAAELQNIIRHNAALQLASESGLPAIQLSQPTVQLPQPTIIPHQFSMHGFHGMSNPHDFMNRAPEQIILQPNALYQPDQMFLHNFQSQILQQYPAVEFVPYTPDIQHQVQTQPTETQTPLYLLQNEQMTEHEPVQQTENNKNIVQRETQEKSVSSILPQAFTAKNVSENLIDIDVTTLPQNKTELEQTEIPATTVKSVDNNENKRTTPIYYAQIGQSVGNVIANAFYSAINDVRTSIDEQDSAKLQENVTTTTVETTTERETKAVFENTNLKESRREDFKNLLGSPFEKTAESVNVAYTILRANEKEPKVNEDGKVLAGQVVEAKISEDQEFNKEKANLVNRPSLRLYAVTEKRVSEPTPQRTVVKAKIPPKSKLIFDDKTGEPILRVYASYVDSPAQKEFITTKLSNMKYKEATRKQDTFDVKSDPAKNIEQSLTGDVNQVAQFGLKIKSRSDDYIPIFNDYEE</sequence>
<proteinExistence type="predicted"/>
<dbReference type="EMBL" id="OV170228">
    <property type="protein sequence ID" value="CAH0729182.1"/>
    <property type="molecule type" value="Genomic_DNA"/>
</dbReference>
<feature type="non-terminal residue" evidence="2">
    <location>
        <position position="648"/>
    </location>
</feature>
<keyword evidence="1" id="KW-0732">Signal</keyword>
<feature type="signal peptide" evidence="1">
    <location>
        <begin position="1"/>
        <end position="17"/>
    </location>
</feature>
<evidence type="ECO:0000313" key="3">
    <source>
        <dbReference type="Proteomes" id="UP000838878"/>
    </source>
</evidence>
<feature type="chain" id="PRO_5035464718" evidence="1">
    <location>
        <begin position="18"/>
        <end position="648"/>
    </location>
</feature>
<gene>
    <name evidence="2" type="ORF">BINO364_LOCUS14320</name>
</gene>
<name>A0A8J9VCC5_9NEOP</name>
<organism evidence="2 3">
    <name type="scientific">Brenthis ino</name>
    <name type="common">lesser marbled fritillary</name>
    <dbReference type="NCBI Taxonomy" id="405034"/>
    <lineage>
        <taxon>Eukaryota</taxon>
        <taxon>Metazoa</taxon>
        <taxon>Ecdysozoa</taxon>
        <taxon>Arthropoda</taxon>
        <taxon>Hexapoda</taxon>
        <taxon>Insecta</taxon>
        <taxon>Pterygota</taxon>
        <taxon>Neoptera</taxon>
        <taxon>Endopterygota</taxon>
        <taxon>Lepidoptera</taxon>
        <taxon>Glossata</taxon>
        <taxon>Ditrysia</taxon>
        <taxon>Papilionoidea</taxon>
        <taxon>Nymphalidae</taxon>
        <taxon>Heliconiinae</taxon>
        <taxon>Argynnini</taxon>
        <taxon>Brenthis</taxon>
    </lineage>
</organism>
<evidence type="ECO:0000313" key="2">
    <source>
        <dbReference type="EMBL" id="CAH0729182.1"/>
    </source>
</evidence>
<keyword evidence="3" id="KW-1185">Reference proteome</keyword>
<dbReference type="AlphaFoldDB" id="A0A8J9VCC5"/>
<reference evidence="2" key="1">
    <citation type="submission" date="2021-12" db="EMBL/GenBank/DDBJ databases">
        <authorList>
            <person name="Martin H S."/>
        </authorList>
    </citation>
    <scope>NUCLEOTIDE SEQUENCE</scope>
</reference>
<evidence type="ECO:0000256" key="1">
    <source>
        <dbReference type="SAM" id="SignalP"/>
    </source>
</evidence>
<accession>A0A8J9VCC5</accession>
<protein>
    <submittedName>
        <fullName evidence="2">Uncharacterized protein</fullName>
    </submittedName>
</protein>
<dbReference type="Proteomes" id="UP000838878">
    <property type="component" value="Chromosome 8"/>
</dbReference>